<dbReference type="AlphaFoldDB" id="A0A162K8A1"/>
<dbReference type="Proteomes" id="UP000076967">
    <property type="component" value="Unassembled WGS sequence"/>
</dbReference>
<dbReference type="EMBL" id="LVJH01000024">
    <property type="protein sequence ID" value="OAB42118.1"/>
    <property type="molecule type" value="Genomic_DNA"/>
</dbReference>
<gene>
    <name evidence="1" type="ORF">PGLA_13710</name>
</gene>
<dbReference type="RefSeq" id="WP_068533608.1">
    <property type="nucleotide sequence ID" value="NZ_LVJH01000024.1"/>
</dbReference>
<comment type="caution">
    <text evidence="1">The sequence shown here is derived from an EMBL/GenBank/DDBJ whole genome shotgun (WGS) entry which is preliminary data.</text>
</comment>
<keyword evidence="2" id="KW-1185">Reference proteome</keyword>
<organism evidence="1 2">
    <name type="scientific">Paenibacillus glacialis</name>
    <dbReference type="NCBI Taxonomy" id="494026"/>
    <lineage>
        <taxon>Bacteria</taxon>
        <taxon>Bacillati</taxon>
        <taxon>Bacillota</taxon>
        <taxon>Bacilli</taxon>
        <taxon>Bacillales</taxon>
        <taxon>Paenibacillaceae</taxon>
        <taxon>Paenibacillus</taxon>
    </lineage>
</organism>
<dbReference type="OrthoDB" id="2642906at2"/>
<dbReference type="STRING" id="494026.PGLA_13710"/>
<sequence length="209" mass="24046">MTEHWDEFFLKLHNQQTLKEQLDVAENDENWMMLSIDEAIEGISKGLLTLPDGQEIQLQTLYVFENQLAMSLPSSLIAEARARKAKDQPGSYVVQDKSNGILFGLHQTKQELHPTQVELYLQQVIEQTSRLQSEMKLVDQKIIHIQGAAFGCYESLFVATPFPYYQITFVFSWREKACIGSCQFKLEDAPLWYPLTYAMLHTANWSAHA</sequence>
<name>A0A162K8A1_9BACL</name>
<evidence type="ECO:0000313" key="2">
    <source>
        <dbReference type="Proteomes" id="UP000076967"/>
    </source>
</evidence>
<accession>A0A162K8A1</accession>
<protein>
    <submittedName>
        <fullName evidence="1">Uncharacterized protein</fullName>
    </submittedName>
</protein>
<evidence type="ECO:0000313" key="1">
    <source>
        <dbReference type="EMBL" id="OAB42118.1"/>
    </source>
</evidence>
<proteinExistence type="predicted"/>
<reference evidence="1 2" key="1">
    <citation type="submission" date="2016-03" db="EMBL/GenBank/DDBJ databases">
        <title>Draft genome sequence of Paenibacillus glacialis DSM 22343.</title>
        <authorList>
            <person name="Shin S.-K."/>
            <person name="Yi H."/>
        </authorList>
    </citation>
    <scope>NUCLEOTIDE SEQUENCE [LARGE SCALE GENOMIC DNA]</scope>
    <source>
        <strain evidence="1 2">DSM 22343</strain>
    </source>
</reference>